<proteinExistence type="predicted"/>
<dbReference type="EMBL" id="JANPWB010000006">
    <property type="protein sequence ID" value="KAJ1177175.1"/>
    <property type="molecule type" value="Genomic_DNA"/>
</dbReference>
<protein>
    <submittedName>
        <fullName evidence="2">Uncharacterized protein</fullName>
    </submittedName>
</protein>
<gene>
    <name evidence="2" type="ORF">NDU88_002437</name>
</gene>
<evidence type="ECO:0000313" key="2">
    <source>
        <dbReference type="EMBL" id="KAJ1177175.1"/>
    </source>
</evidence>
<reference evidence="2" key="1">
    <citation type="journal article" date="2022" name="bioRxiv">
        <title>Sequencing and chromosome-scale assembly of the giantPleurodeles waltlgenome.</title>
        <authorList>
            <person name="Brown T."/>
            <person name="Elewa A."/>
            <person name="Iarovenko S."/>
            <person name="Subramanian E."/>
            <person name="Araus A.J."/>
            <person name="Petzold A."/>
            <person name="Susuki M."/>
            <person name="Suzuki K.-i.T."/>
            <person name="Hayashi T."/>
            <person name="Toyoda A."/>
            <person name="Oliveira C."/>
            <person name="Osipova E."/>
            <person name="Leigh N.D."/>
            <person name="Simon A."/>
            <person name="Yun M.H."/>
        </authorList>
    </citation>
    <scope>NUCLEOTIDE SEQUENCE</scope>
    <source>
        <strain evidence="2">20211129_DDA</strain>
        <tissue evidence="2">Liver</tissue>
    </source>
</reference>
<keyword evidence="3" id="KW-1185">Reference proteome</keyword>
<sequence length="158" mass="16430">MPVQYRSAVTSVLQVRRSVGPESPRTITTCRNALTALAQGAPDQGGQGASALKQDGSHWRRSRPGRRSEGAAPRLPTLTALFSAPGQAHQLGHGRAGVRHPRSTSLDGGDHSDSSEEARASPHHGQQGPGEDSGNSTRRCSGAAQLPVRAAGSDGCRL</sequence>
<evidence type="ECO:0000313" key="3">
    <source>
        <dbReference type="Proteomes" id="UP001066276"/>
    </source>
</evidence>
<accession>A0AAV7TKI9</accession>
<evidence type="ECO:0000256" key="1">
    <source>
        <dbReference type="SAM" id="MobiDB-lite"/>
    </source>
</evidence>
<organism evidence="2 3">
    <name type="scientific">Pleurodeles waltl</name>
    <name type="common">Iberian ribbed newt</name>
    <dbReference type="NCBI Taxonomy" id="8319"/>
    <lineage>
        <taxon>Eukaryota</taxon>
        <taxon>Metazoa</taxon>
        <taxon>Chordata</taxon>
        <taxon>Craniata</taxon>
        <taxon>Vertebrata</taxon>
        <taxon>Euteleostomi</taxon>
        <taxon>Amphibia</taxon>
        <taxon>Batrachia</taxon>
        <taxon>Caudata</taxon>
        <taxon>Salamandroidea</taxon>
        <taxon>Salamandridae</taxon>
        <taxon>Pleurodelinae</taxon>
        <taxon>Pleurodeles</taxon>
    </lineage>
</organism>
<dbReference type="Proteomes" id="UP001066276">
    <property type="component" value="Chromosome 3_2"/>
</dbReference>
<dbReference type="AlphaFoldDB" id="A0AAV7TKI9"/>
<feature type="compositionally biased region" description="Basic and acidic residues" evidence="1">
    <location>
        <begin position="108"/>
        <end position="120"/>
    </location>
</feature>
<feature type="region of interest" description="Disordered" evidence="1">
    <location>
        <begin position="38"/>
        <end position="158"/>
    </location>
</feature>
<comment type="caution">
    <text evidence="2">The sequence shown here is derived from an EMBL/GenBank/DDBJ whole genome shotgun (WGS) entry which is preliminary data.</text>
</comment>
<name>A0AAV7TKI9_PLEWA</name>